<dbReference type="AlphaFoldDB" id="A0A160MDJ0"/>
<evidence type="ECO:0000313" key="2">
    <source>
        <dbReference type="Proteomes" id="UP000077856"/>
    </source>
</evidence>
<protein>
    <submittedName>
        <fullName evidence="1">Uncharacterized protein</fullName>
    </submittedName>
</protein>
<dbReference type="EMBL" id="CP015506">
    <property type="protein sequence ID" value="AND41149.1"/>
    <property type="molecule type" value="Genomic_DNA"/>
</dbReference>
<organism evidence="1 2">
    <name type="scientific">Cytobacillus oceanisediminis 2691</name>
    <dbReference type="NCBI Taxonomy" id="1196031"/>
    <lineage>
        <taxon>Bacteria</taxon>
        <taxon>Bacillati</taxon>
        <taxon>Bacillota</taxon>
        <taxon>Bacilli</taxon>
        <taxon>Bacillales</taxon>
        <taxon>Bacillaceae</taxon>
        <taxon>Cytobacillus</taxon>
    </lineage>
</organism>
<dbReference type="KEGG" id="bon:A361_18990"/>
<proteinExistence type="predicted"/>
<name>A0A160MDJ0_9BACI</name>
<accession>A0A160MDJ0</accession>
<gene>
    <name evidence="1" type="ORF">A361_18990</name>
</gene>
<dbReference type="Proteomes" id="UP000077856">
    <property type="component" value="Chromosome"/>
</dbReference>
<sequence>MHKAEDPVIYYLINLLAIRKAQAPCSKNAISLKSCQFWSCGVYTVEAFLNLWASSTRLASRKGVLSLFSKAALHVEATAQGRQA</sequence>
<evidence type="ECO:0000313" key="1">
    <source>
        <dbReference type="EMBL" id="AND41149.1"/>
    </source>
</evidence>
<reference evidence="1 2" key="1">
    <citation type="submission" date="2016-04" db="EMBL/GenBank/DDBJ databases">
        <title>Complete genome sequence of Bacillus oceanisediminis strain 2691.</title>
        <authorList>
            <person name="Jeong H."/>
            <person name="Kim H.J."/>
            <person name="Lee D.-W."/>
        </authorList>
    </citation>
    <scope>NUCLEOTIDE SEQUENCE [LARGE SCALE GENOMIC DNA]</scope>
    <source>
        <strain evidence="1 2">2691</strain>
    </source>
</reference>